<dbReference type="EMBL" id="ACUZ02000027">
    <property type="protein sequence ID" value="EFB32158.1"/>
    <property type="molecule type" value="Genomic_DNA"/>
</dbReference>
<dbReference type="AlphaFoldDB" id="D1QR34"/>
<dbReference type="Gene3D" id="1.10.150.20">
    <property type="entry name" value="5' to 3' exonuclease, C-terminal subdomain"/>
    <property type="match status" value="1"/>
</dbReference>
<evidence type="ECO:0008006" key="3">
    <source>
        <dbReference type="Google" id="ProtNLM"/>
    </source>
</evidence>
<sequence length="112" mass="12835">MDKKTEIKDKIDHLISMVNQIEARQNELAGLLEEIKKSANDVLSETFNDPSIFTSIGNVKMSSKLRNILDANKIYTLEEASRYAYDFKKLRGVGNTTYKELLNILEKHSLIE</sequence>
<gene>
    <name evidence="1" type="ORF">HMPREF0971_01437</name>
</gene>
<dbReference type="RefSeq" id="WP_004372754.1">
    <property type="nucleotide sequence ID" value="NZ_GG703885.1"/>
</dbReference>
<dbReference type="STRING" id="649760.HMPREF0971_01437"/>
<reference evidence="1 2" key="1">
    <citation type="submission" date="2009-11" db="EMBL/GenBank/DDBJ databases">
        <authorList>
            <person name="Weinstock G."/>
            <person name="Sodergren E."/>
            <person name="Clifton S."/>
            <person name="Fulton L."/>
            <person name="Fulton B."/>
            <person name="Courtney L."/>
            <person name="Fronick C."/>
            <person name="Harrison M."/>
            <person name="Strong C."/>
            <person name="Farmer C."/>
            <person name="Delahaunty K."/>
            <person name="Markovic C."/>
            <person name="Hall O."/>
            <person name="Minx P."/>
            <person name="Tomlinson C."/>
            <person name="Mitreva M."/>
            <person name="Nelson J."/>
            <person name="Hou S."/>
            <person name="Wollam A."/>
            <person name="Pepin K.H."/>
            <person name="Johnson M."/>
            <person name="Bhonagiri V."/>
            <person name="Nash W.E."/>
            <person name="Warren W."/>
            <person name="Chinwalla A."/>
            <person name="Mardis E.R."/>
            <person name="Wilson R.K."/>
        </authorList>
    </citation>
    <scope>NUCLEOTIDE SEQUENCE [LARGE SCALE GENOMIC DNA]</scope>
    <source>
        <strain evidence="1 2">F0302</strain>
    </source>
</reference>
<comment type="caution">
    <text evidence="1">The sequence shown here is derived from an EMBL/GenBank/DDBJ whole genome shotgun (WGS) entry which is preliminary data.</text>
</comment>
<proteinExistence type="predicted"/>
<name>D1QR34_9BACT</name>
<protein>
    <recommendedName>
        <fullName evidence="3">RNA polymerase alpha subunit C-terminal domain-containing protein</fullName>
    </recommendedName>
</protein>
<dbReference type="Proteomes" id="UP000004079">
    <property type="component" value="Unassembled WGS sequence"/>
</dbReference>
<evidence type="ECO:0000313" key="2">
    <source>
        <dbReference type="Proteomes" id="UP000004079"/>
    </source>
</evidence>
<organism evidence="1 2">
    <name type="scientific">Segatella oris F0302</name>
    <dbReference type="NCBI Taxonomy" id="649760"/>
    <lineage>
        <taxon>Bacteria</taxon>
        <taxon>Pseudomonadati</taxon>
        <taxon>Bacteroidota</taxon>
        <taxon>Bacteroidia</taxon>
        <taxon>Bacteroidales</taxon>
        <taxon>Prevotellaceae</taxon>
        <taxon>Segatella</taxon>
    </lineage>
</organism>
<evidence type="ECO:0000313" key="1">
    <source>
        <dbReference type="EMBL" id="EFB32158.1"/>
    </source>
</evidence>
<accession>D1QR34</accession>
<dbReference type="SUPFAM" id="SSF47789">
    <property type="entry name" value="C-terminal domain of RNA polymerase alpha subunit"/>
    <property type="match status" value="1"/>
</dbReference>
<dbReference type="HOGENOM" id="CLU_2143578_0_0_10"/>